<feature type="transmembrane region" description="Helical" evidence="1">
    <location>
        <begin position="6"/>
        <end position="24"/>
    </location>
</feature>
<evidence type="ECO:0000313" key="2">
    <source>
        <dbReference type="EMBL" id="HIU28243.1"/>
    </source>
</evidence>
<accession>A0A9D1I4S2</accession>
<keyword evidence="1" id="KW-1133">Transmembrane helix</keyword>
<evidence type="ECO:0000313" key="3">
    <source>
        <dbReference type="Proteomes" id="UP000824091"/>
    </source>
</evidence>
<dbReference type="PANTHER" id="PTHR38450">
    <property type="entry name" value="STAGE V SPORULATION PROTEIN AC-RELATED"/>
    <property type="match status" value="1"/>
</dbReference>
<feature type="transmembrane region" description="Helical" evidence="1">
    <location>
        <begin position="90"/>
        <end position="111"/>
    </location>
</feature>
<dbReference type="PANTHER" id="PTHR38450:SF2">
    <property type="entry name" value="STAGE V SPORULATION PROTEIN AEB"/>
    <property type="match status" value="1"/>
</dbReference>
<dbReference type="Proteomes" id="UP000824091">
    <property type="component" value="Unassembled WGS sequence"/>
</dbReference>
<keyword evidence="1" id="KW-0812">Transmembrane</keyword>
<sequence length="118" mass="11942">MEYVWAFVIGGLICMAGQILMDATALTAPRILVLFVLSGVVLEAAGLYQPLVDLAGSGATVPLPGFGYNMAKGAMEGAKNGFLGAITGPVGSAAAGIGTALGLGYIISLIFNPRSPKR</sequence>
<dbReference type="InterPro" id="IPR005562">
    <property type="entry name" value="SpoVA"/>
</dbReference>
<keyword evidence="1" id="KW-0472">Membrane</keyword>
<dbReference type="Pfam" id="PF03862">
    <property type="entry name" value="SpoVAC_SpoVAEB"/>
    <property type="match status" value="1"/>
</dbReference>
<proteinExistence type="predicted"/>
<protein>
    <submittedName>
        <fullName evidence="2">SpoVA/SpoVAEb family sporulation membrane protein</fullName>
    </submittedName>
</protein>
<comment type="caution">
    <text evidence="2">The sequence shown here is derived from an EMBL/GenBank/DDBJ whole genome shotgun (WGS) entry which is preliminary data.</text>
</comment>
<name>A0A9D1I4S2_9FIRM</name>
<reference evidence="2" key="1">
    <citation type="submission" date="2020-10" db="EMBL/GenBank/DDBJ databases">
        <authorList>
            <person name="Gilroy R."/>
        </authorList>
    </citation>
    <scope>NUCLEOTIDE SEQUENCE</scope>
    <source>
        <strain evidence="2">11300</strain>
    </source>
</reference>
<evidence type="ECO:0000256" key="1">
    <source>
        <dbReference type="SAM" id="Phobius"/>
    </source>
</evidence>
<organism evidence="2 3">
    <name type="scientific">Candidatus Fimisoma avicola</name>
    <dbReference type="NCBI Taxonomy" id="2840826"/>
    <lineage>
        <taxon>Bacteria</taxon>
        <taxon>Bacillati</taxon>
        <taxon>Bacillota</taxon>
        <taxon>Clostridia</taxon>
        <taxon>Eubacteriales</taxon>
        <taxon>Candidatus Fimisoma</taxon>
    </lineage>
</organism>
<gene>
    <name evidence="2" type="ORF">IAD16_07690</name>
</gene>
<feature type="transmembrane region" description="Helical" evidence="1">
    <location>
        <begin position="31"/>
        <end position="48"/>
    </location>
</feature>
<dbReference type="AlphaFoldDB" id="A0A9D1I4S2"/>
<dbReference type="EMBL" id="DVMO01000113">
    <property type="protein sequence ID" value="HIU28243.1"/>
    <property type="molecule type" value="Genomic_DNA"/>
</dbReference>
<reference evidence="2" key="2">
    <citation type="journal article" date="2021" name="PeerJ">
        <title>Extensive microbial diversity within the chicken gut microbiome revealed by metagenomics and culture.</title>
        <authorList>
            <person name="Gilroy R."/>
            <person name="Ravi A."/>
            <person name="Getino M."/>
            <person name="Pursley I."/>
            <person name="Horton D.L."/>
            <person name="Alikhan N.F."/>
            <person name="Baker D."/>
            <person name="Gharbi K."/>
            <person name="Hall N."/>
            <person name="Watson M."/>
            <person name="Adriaenssens E.M."/>
            <person name="Foster-Nyarko E."/>
            <person name="Jarju S."/>
            <person name="Secka A."/>
            <person name="Antonio M."/>
            <person name="Oren A."/>
            <person name="Chaudhuri R.R."/>
            <person name="La Ragione R."/>
            <person name="Hildebrand F."/>
            <person name="Pallen M.J."/>
        </authorList>
    </citation>
    <scope>NUCLEOTIDE SEQUENCE</scope>
    <source>
        <strain evidence="2">11300</strain>
    </source>
</reference>